<evidence type="ECO:0000313" key="3">
    <source>
        <dbReference type="EMBL" id="MCC9643835.1"/>
    </source>
</evidence>
<accession>A0ABS8NJV3</accession>
<dbReference type="Gene3D" id="3.40.605.10">
    <property type="entry name" value="Aldehyde Dehydrogenase, Chain A, domain 1"/>
    <property type="match status" value="1"/>
</dbReference>
<evidence type="ECO:0000313" key="4">
    <source>
        <dbReference type="Proteomes" id="UP001430306"/>
    </source>
</evidence>
<protein>
    <submittedName>
        <fullName evidence="3">Aldehyde dehydrogenase (NADP(+))</fullName>
    </submittedName>
</protein>
<evidence type="ECO:0000259" key="2">
    <source>
        <dbReference type="Pfam" id="PF00171"/>
    </source>
</evidence>
<organism evidence="3 4">
    <name type="scientific">Rhodopirellula halodulae</name>
    <dbReference type="NCBI Taxonomy" id="2894198"/>
    <lineage>
        <taxon>Bacteria</taxon>
        <taxon>Pseudomonadati</taxon>
        <taxon>Planctomycetota</taxon>
        <taxon>Planctomycetia</taxon>
        <taxon>Pirellulales</taxon>
        <taxon>Pirellulaceae</taxon>
        <taxon>Rhodopirellula</taxon>
    </lineage>
</organism>
<dbReference type="InterPro" id="IPR016161">
    <property type="entry name" value="Ald_DH/histidinol_DH"/>
</dbReference>
<dbReference type="InterPro" id="IPR050740">
    <property type="entry name" value="Aldehyde_DH_Superfamily"/>
</dbReference>
<feature type="domain" description="Aldehyde dehydrogenase" evidence="2">
    <location>
        <begin position="17"/>
        <end position="429"/>
    </location>
</feature>
<evidence type="ECO:0000256" key="1">
    <source>
        <dbReference type="ARBA" id="ARBA00023002"/>
    </source>
</evidence>
<keyword evidence="1" id="KW-0560">Oxidoreductase</keyword>
<dbReference type="CDD" id="cd07129">
    <property type="entry name" value="ALDH_KGSADH"/>
    <property type="match status" value="1"/>
</dbReference>
<sequence>MSIASPATQPVLIAGTWRDANASSTFQATDPNRNEKLDASFPVSEWKDCDEALDAAVEAAAELRKLGPEKVAEFLECYADKIDAAKDKLVETAFAETGLARSPRLADVELPRTSNQLRAAAKACRTGNWALPTIDTQAGIRSCYGPLGPVCVFGPNNFPFAFGSVSGGDFAAAIGAGNPVIGKANSSHPDTTRLFAELALEATAETGLPAATVQLIYRTSHADGEKLVSDPRVGATGYTGSRGAGLTLKAAADKAGKPIYLELSSVNPVVITPAALQERGDAIVDEFMTSVLMGTGQFCTNPGTVMLLKSDATDQFIAAVKERFSTSPSGTLLSPAVASSLGKSIEALVGFGAELLAGGGEAEADRCAIANTLLKTSGAEFLSNPEGFQTEAFGNASLLVVADDLDQLCEAIRHLEGNLTGCVYSANDGSDEESYSKIAFELEPKVGRLLNDKMPTGVAVSPAMNHGGPYPATGHPGFTAVGVPGALLRFGKLTSFDNVRESRLPALLKDTPPTAETWRMIDNQWSQGSVS</sequence>
<keyword evidence="4" id="KW-1185">Reference proteome</keyword>
<dbReference type="PANTHER" id="PTHR43353:SF3">
    <property type="entry name" value="ALDEHYDE DEHYDROGENASE-RELATED"/>
    <property type="match status" value="1"/>
</dbReference>
<gene>
    <name evidence="3" type="ORF">LOC71_16230</name>
</gene>
<dbReference type="InterPro" id="IPR044151">
    <property type="entry name" value="ALDH_KGSADH"/>
</dbReference>
<dbReference type="InterPro" id="IPR015590">
    <property type="entry name" value="Aldehyde_DH_dom"/>
</dbReference>
<proteinExistence type="predicted"/>
<dbReference type="Proteomes" id="UP001430306">
    <property type="component" value="Unassembled WGS sequence"/>
</dbReference>
<dbReference type="SUPFAM" id="SSF53720">
    <property type="entry name" value="ALDH-like"/>
    <property type="match status" value="1"/>
</dbReference>
<comment type="caution">
    <text evidence="3">The sequence shown here is derived from an EMBL/GenBank/DDBJ whole genome shotgun (WGS) entry which is preliminary data.</text>
</comment>
<dbReference type="EMBL" id="JAJKFW010000025">
    <property type="protein sequence ID" value="MCC9643835.1"/>
    <property type="molecule type" value="Genomic_DNA"/>
</dbReference>
<dbReference type="InterPro" id="IPR016162">
    <property type="entry name" value="Ald_DH_N"/>
</dbReference>
<dbReference type="Pfam" id="PF00171">
    <property type="entry name" value="Aldedh"/>
    <property type="match status" value="1"/>
</dbReference>
<dbReference type="InterPro" id="IPR016163">
    <property type="entry name" value="Ald_DH_C"/>
</dbReference>
<dbReference type="Gene3D" id="3.40.309.10">
    <property type="entry name" value="Aldehyde Dehydrogenase, Chain A, domain 2"/>
    <property type="match status" value="1"/>
</dbReference>
<name>A0ABS8NJV3_9BACT</name>
<dbReference type="PANTHER" id="PTHR43353">
    <property type="entry name" value="SUCCINATE-SEMIALDEHYDE DEHYDROGENASE, MITOCHONDRIAL"/>
    <property type="match status" value="1"/>
</dbReference>
<dbReference type="RefSeq" id="WP_230275547.1">
    <property type="nucleotide sequence ID" value="NZ_JAJKFW010000025.1"/>
</dbReference>
<reference evidence="3" key="1">
    <citation type="submission" date="2021-11" db="EMBL/GenBank/DDBJ databases">
        <title>Genome sequence.</title>
        <authorList>
            <person name="Sun Q."/>
        </authorList>
    </citation>
    <scope>NUCLEOTIDE SEQUENCE</scope>
    <source>
        <strain evidence="3">JC740</strain>
    </source>
</reference>